<dbReference type="AlphaFoldDB" id="A0A6J4RT94"/>
<evidence type="ECO:0000313" key="1">
    <source>
        <dbReference type="EMBL" id="CAA9475449.1"/>
    </source>
</evidence>
<accession>A0A6J4RT94</accession>
<dbReference type="EMBL" id="CADCVI010000150">
    <property type="protein sequence ID" value="CAA9475449.1"/>
    <property type="molecule type" value="Genomic_DNA"/>
</dbReference>
<organism evidence="1">
    <name type="scientific">uncultured Rubrobacteraceae bacterium</name>
    <dbReference type="NCBI Taxonomy" id="349277"/>
    <lineage>
        <taxon>Bacteria</taxon>
        <taxon>Bacillati</taxon>
        <taxon>Actinomycetota</taxon>
        <taxon>Rubrobacteria</taxon>
        <taxon>Rubrobacterales</taxon>
        <taxon>Rubrobacteraceae</taxon>
        <taxon>environmental samples</taxon>
    </lineage>
</organism>
<protein>
    <submittedName>
        <fullName evidence="1">Uncharacterized protein</fullName>
    </submittedName>
</protein>
<proteinExistence type="predicted"/>
<sequence>MVAVAGVSRSFGTGEALRRFGSRLSRGEVCAGPWQGWITTTVVPTRGR</sequence>
<reference evidence="1" key="1">
    <citation type="submission" date="2020-02" db="EMBL/GenBank/DDBJ databases">
        <authorList>
            <person name="Meier V. D."/>
        </authorList>
    </citation>
    <scope>NUCLEOTIDE SEQUENCE</scope>
    <source>
        <strain evidence="1">AVDCRST_MAG25</strain>
    </source>
</reference>
<gene>
    <name evidence="1" type="ORF">AVDCRST_MAG25-2373</name>
</gene>
<name>A0A6J4RT94_9ACTN</name>